<evidence type="ECO:0000256" key="4">
    <source>
        <dbReference type="ARBA" id="ARBA00022645"/>
    </source>
</evidence>
<feature type="domain" description="Penicillin-binding protein transpeptidase" evidence="12">
    <location>
        <begin position="298"/>
        <end position="566"/>
    </location>
</feature>
<comment type="caution">
    <text evidence="15">The sequence shown here is derived from an EMBL/GenBank/DDBJ whole genome shotgun (WGS) entry which is preliminary data.</text>
</comment>
<proteinExistence type="inferred from homology"/>
<dbReference type="SUPFAM" id="SSF53955">
    <property type="entry name" value="Lysozyme-like"/>
    <property type="match status" value="1"/>
</dbReference>
<dbReference type="Gene3D" id="1.10.3810.10">
    <property type="entry name" value="Biosynthetic peptidoglycan transglycosylase-like"/>
    <property type="match status" value="1"/>
</dbReference>
<evidence type="ECO:0000256" key="2">
    <source>
        <dbReference type="ARBA" id="ARBA00007090"/>
    </source>
</evidence>
<dbReference type="InterPro" id="IPR001460">
    <property type="entry name" value="PCN-bd_Tpept"/>
</dbReference>
<dbReference type="Gene3D" id="3.40.710.10">
    <property type="entry name" value="DD-peptidase/beta-lactamase superfamily"/>
    <property type="match status" value="1"/>
</dbReference>
<dbReference type="Pfam" id="PF00905">
    <property type="entry name" value="Transpeptidase"/>
    <property type="match status" value="1"/>
</dbReference>
<keyword evidence="9" id="KW-0511">Multifunctional enzyme</keyword>
<protein>
    <recommendedName>
        <fullName evidence="10">peptidoglycan glycosyltransferase</fullName>
        <ecNumber evidence="10">2.4.99.28</ecNumber>
    </recommendedName>
</protein>
<feature type="domain" description="Penicillin-binding C-terminal" evidence="14">
    <location>
        <begin position="616"/>
        <end position="692"/>
    </location>
</feature>
<evidence type="ECO:0000256" key="7">
    <source>
        <dbReference type="ARBA" id="ARBA00022679"/>
    </source>
</evidence>
<evidence type="ECO:0000256" key="11">
    <source>
        <dbReference type="ARBA" id="ARBA00049902"/>
    </source>
</evidence>
<dbReference type="InterPro" id="IPR011815">
    <property type="entry name" value="PBP_1c"/>
</dbReference>
<evidence type="ECO:0000256" key="1">
    <source>
        <dbReference type="ARBA" id="ARBA00004752"/>
    </source>
</evidence>
<comment type="pathway">
    <text evidence="1">Cell wall biogenesis; peptidoglycan biosynthesis.</text>
</comment>
<evidence type="ECO:0000259" key="13">
    <source>
        <dbReference type="Pfam" id="PF00912"/>
    </source>
</evidence>
<keyword evidence="5" id="KW-0645">Protease</keyword>
<accession>A0ABT8EL53</accession>
<dbReference type="InterPro" id="IPR009647">
    <property type="entry name" value="PBP_C"/>
</dbReference>
<evidence type="ECO:0000259" key="14">
    <source>
        <dbReference type="Pfam" id="PF06832"/>
    </source>
</evidence>
<dbReference type="InterPro" id="IPR001264">
    <property type="entry name" value="Glyco_trans_51"/>
</dbReference>
<gene>
    <name evidence="15" type="primary">pbpC</name>
    <name evidence="15" type="ORF">LMS43_12010</name>
</gene>
<dbReference type="InterPro" id="IPR050396">
    <property type="entry name" value="Glycosyltr_51/Transpeptidase"/>
</dbReference>
<evidence type="ECO:0000256" key="3">
    <source>
        <dbReference type="ARBA" id="ARBA00007739"/>
    </source>
</evidence>
<dbReference type="EC" id="2.4.99.28" evidence="10"/>
<dbReference type="PANTHER" id="PTHR32282:SF15">
    <property type="entry name" value="PENICILLIN-BINDING PROTEIN 1C"/>
    <property type="match status" value="1"/>
</dbReference>
<keyword evidence="6" id="KW-0328">Glycosyltransferase</keyword>
<evidence type="ECO:0000259" key="12">
    <source>
        <dbReference type="Pfam" id="PF00905"/>
    </source>
</evidence>
<evidence type="ECO:0000256" key="5">
    <source>
        <dbReference type="ARBA" id="ARBA00022670"/>
    </source>
</evidence>
<dbReference type="Proteomes" id="UP001168613">
    <property type="component" value="Unassembled WGS sequence"/>
</dbReference>
<evidence type="ECO:0000256" key="10">
    <source>
        <dbReference type="ARBA" id="ARBA00044770"/>
    </source>
</evidence>
<name>A0ABT8EL53_9BURK</name>
<comment type="catalytic activity">
    <reaction evidence="11">
        <text>[GlcNAc-(1-&gt;4)-Mur2Ac(oyl-L-Ala-gamma-D-Glu-L-Lys-D-Ala-D-Ala)](n)-di-trans,octa-cis-undecaprenyl diphosphate + beta-D-GlcNAc-(1-&gt;4)-Mur2Ac(oyl-L-Ala-gamma-D-Glu-L-Lys-D-Ala-D-Ala)-di-trans,octa-cis-undecaprenyl diphosphate = [GlcNAc-(1-&gt;4)-Mur2Ac(oyl-L-Ala-gamma-D-Glu-L-Lys-D-Ala-D-Ala)](n+1)-di-trans,octa-cis-undecaprenyl diphosphate + di-trans,octa-cis-undecaprenyl diphosphate + H(+)</text>
        <dbReference type="Rhea" id="RHEA:23708"/>
        <dbReference type="Rhea" id="RHEA-COMP:9602"/>
        <dbReference type="Rhea" id="RHEA-COMP:9603"/>
        <dbReference type="ChEBI" id="CHEBI:15378"/>
        <dbReference type="ChEBI" id="CHEBI:58405"/>
        <dbReference type="ChEBI" id="CHEBI:60033"/>
        <dbReference type="ChEBI" id="CHEBI:78435"/>
        <dbReference type="EC" id="2.4.99.28"/>
    </reaction>
</comment>
<dbReference type="RefSeq" id="WP_266122982.1">
    <property type="nucleotide sequence ID" value="NZ_JAJHNU010000003.1"/>
</dbReference>
<sequence>MFGLLGLLGPAQAMPHYGQVKQAYRSSDWVLLDRHGEQLQVLRQDFSRRAGAWVPLEQISPALLQAVLASEDKRYYDHGGVDWLALAGAGWDSAVGSQLRGASTISMQLAGMLQEGLQRAAGGRTVMQKWQQIQAARQLEGSWSKQQILEAYLNLVSFRGEIQGVDALSRVLFQKQAVALTVRESALAAALLRGPNAPQAVLRRRTCALLLEVARGEQCQGLADFLSVTLARHAQPAYGHAQLAPHFARLVQQQLPASVRTEDTEQVSSLDAALQNHVKQSIRQQLLALNQAYVQDAAAVVLAVETGEILAYVGSSSDLSQASQVDHAVALRQAGSTLKPFLYAQALDQRRISAASLLHDAPLNLPTGNGLYVPQNYDKSFTGWVSARTALASSLNIPAVRVLTLLGAQSMVDNLLALGLPLKQSGQFYGYSLALGSADVDLLSLTNAYRALAQGGQASDWHWQRGGVTLSPSTSRSVYSPQAAWLIGDILSDRQARVHTFGLDSVLSTPFWSAVKTGTSKDMRDNWAIGWSEHYVVGVWVGNSSGASMQDVSGVSGAAPIWHDIMRYLHAQLPSRATAPPEGLHSVDIHYQPALEAARTEYFLTGTEQAEFVLPDSATDAGARPSITRPVAGTILALDPDIPPANQRLLLQAKGDPQQLQGLRWVINGQLWASGAQAWWPPQPGRQTIEIYSAQQQRLDTLTIEVRGAQRKEVRKH</sequence>
<dbReference type="EMBL" id="JAJHNU010000003">
    <property type="protein sequence ID" value="MDN4122013.1"/>
    <property type="molecule type" value="Genomic_DNA"/>
</dbReference>
<dbReference type="SUPFAM" id="SSF56601">
    <property type="entry name" value="beta-lactamase/transpeptidase-like"/>
    <property type="match status" value="1"/>
</dbReference>
<dbReference type="InterPro" id="IPR023346">
    <property type="entry name" value="Lysozyme-like_dom_sf"/>
</dbReference>
<evidence type="ECO:0000256" key="9">
    <source>
        <dbReference type="ARBA" id="ARBA00023268"/>
    </source>
</evidence>
<evidence type="ECO:0000313" key="15">
    <source>
        <dbReference type="EMBL" id="MDN4122013.1"/>
    </source>
</evidence>
<evidence type="ECO:0000256" key="8">
    <source>
        <dbReference type="ARBA" id="ARBA00022801"/>
    </source>
</evidence>
<keyword evidence="7" id="KW-0808">Transferase</keyword>
<keyword evidence="4" id="KW-0121">Carboxypeptidase</keyword>
<comment type="similarity">
    <text evidence="3">In the N-terminal section; belongs to the glycosyltransferase 51 family.</text>
</comment>
<dbReference type="Pfam" id="PF06832">
    <property type="entry name" value="BiPBP_C"/>
    <property type="match status" value="1"/>
</dbReference>
<organism evidence="15 16">
    <name type="scientific">Alcaligenes endophyticus</name>
    <dbReference type="NCBI Taxonomy" id="1929088"/>
    <lineage>
        <taxon>Bacteria</taxon>
        <taxon>Pseudomonadati</taxon>
        <taxon>Pseudomonadota</taxon>
        <taxon>Betaproteobacteria</taxon>
        <taxon>Burkholderiales</taxon>
        <taxon>Alcaligenaceae</taxon>
        <taxon>Alcaligenes</taxon>
    </lineage>
</organism>
<dbReference type="NCBIfam" id="TIGR02073">
    <property type="entry name" value="PBP_1c"/>
    <property type="match status" value="1"/>
</dbReference>
<keyword evidence="8" id="KW-0378">Hydrolase</keyword>
<comment type="similarity">
    <text evidence="2">In the C-terminal section; belongs to the transpeptidase family.</text>
</comment>
<dbReference type="InterPro" id="IPR036950">
    <property type="entry name" value="PBP_transglycosylase"/>
</dbReference>
<keyword evidence="16" id="KW-1185">Reference proteome</keyword>
<reference evidence="15" key="1">
    <citation type="submission" date="2021-11" db="EMBL/GenBank/DDBJ databases">
        <title>Draft genome sequence of Alcaligenes endophyticus type strain CCUG 75668T.</title>
        <authorList>
            <person name="Salva-Serra F."/>
            <person name="Duran R.E."/>
            <person name="Seeger M."/>
            <person name="Moore E.R.B."/>
            <person name="Jaen-Luchoro D."/>
        </authorList>
    </citation>
    <scope>NUCLEOTIDE SEQUENCE</scope>
    <source>
        <strain evidence="15">CCUG 75668</strain>
    </source>
</reference>
<dbReference type="Pfam" id="PF00912">
    <property type="entry name" value="Transgly"/>
    <property type="match status" value="1"/>
</dbReference>
<feature type="domain" description="Glycosyl transferase family 51" evidence="13">
    <location>
        <begin position="47"/>
        <end position="198"/>
    </location>
</feature>
<evidence type="ECO:0000313" key="16">
    <source>
        <dbReference type="Proteomes" id="UP001168613"/>
    </source>
</evidence>
<dbReference type="PANTHER" id="PTHR32282">
    <property type="entry name" value="BINDING PROTEIN TRANSPEPTIDASE, PUTATIVE-RELATED"/>
    <property type="match status" value="1"/>
</dbReference>
<dbReference type="InterPro" id="IPR012338">
    <property type="entry name" value="Beta-lactam/transpept-like"/>
</dbReference>
<evidence type="ECO:0000256" key="6">
    <source>
        <dbReference type="ARBA" id="ARBA00022676"/>
    </source>
</evidence>